<dbReference type="PATRIC" id="fig|1317124.6.peg.342"/>
<reference evidence="3 4" key="2">
    <citation type="journal article" date="2015" name="Antonie Van Leeuwenhoek">
        <title>Thioclava indica sp. nov., isolated from surface seawater of the Indian Ocean.</title>
        <authorList>
            <person name="Liu Y."/>
            <person name="Lai Q."/>
            <person name="Du J."/>
            <person name="Xu H."/>
            <person name="Jiang L."/>
            <person name="Shao Z."/>
        </authorList>
    </citation>
    <scope>NUCLEOTIDE SEQUENCE [LARGE SCALE GENOMIC DNA]</scope>
    <source>
        <strain evidence="3 4">13D2W-2</strain>
    </source>
</reference>
<feature type="signal peptide" evidence="2">
    <location>
        <begin position="1"/>
        <end position="43"/>
    </location>
</feature>
<reference evidence="4" key="1">
    <citation type="submission" date="2013-04" db="EMBL/GenBank/DDBJ databases">
        <title>Thioclava sp. 13D2W-2 Genome Sequencing.</title>
        <authorList>
            <person name="Lai Q."/>
            <person name="Li G."/>
            <person name="Shao Z."/>
        </authorList>
    </citation>
    <scope>NUCLEOTIDE SEQUENCE [LARGE SCALE GENOMIC DNA]</scope>
    <source>
        <strain evidence="4">13D2W-2</strain>
    </source>
</reference>
<dbReference type="STRING" id="1317124.DW2_01720"/>
<organism evidence="3 4">
    <name type="scientific">Thioclava atlantica</name>
    <dbReference type="NCBI Taxonomy" id="1317124"/>
    <lineage>
        <taxon>Bacteria</taxon>
        <taxon>Pseudomonadati</taxon>
        <taxon>Pseudomonadota</taxon>
        <taxon>Alphaproteobacteria</taxon>
        <taxon>Rhodobacterales</taxon>
        <taxon>Paracoccaceae</taxon>
        <taxon>Thioclava</taxon>
    </lineage>
</organism>
<sequence length="230" mass="24809">MSLPSLTRRAAQRAPAPRAGRPRRRAPLGAAFVLALAAQTAQAAEPATPPCPAASDLAGAGITLTRDAPQMAMAYRFEDGALTSYRADDSATGLPPKRETYAHPLAVTLQEMSGRRFELRYDADPQSLASLPETGEWQSKVTLVIVGETERNGTVTYRYLGTGEVHIGACSYPAWQVVERIDMGKLQSAFLKEYAPDPGLVLRVTRLDPETGTPQSQVAFDAIAARKKKN</sequence>
<feature type="compositionally biased region" description="Low complexity" evidence="1">
    <location>
        <begin position="8"/>
        <end position="19"/>
    </location>
</feature>
<keyword evidence="4" id="KW-1185">Reference proteome</keyword>
<dbReference type="Proteomes" id="UP000028607">
    <property type="component" value="Unassembled WGS sequence"/>
</dbReference>
<evidence type="ECO:0000256" key="2">
    <source>
        <dbReference type="SAM" id="SignalP"/>
    </source>
</evidence>
<comment type="caution">
    <text evidence="3">The sequence shown here is derived from an EMBL/GenBank/DDBJ whole genome shotgun (WGS) entry which is preliminary data.</text>
</comment>
<feature type="region of interest" description="Disordered" evidence="1">
    <location>
        <begin position="1"/>
        <end position="24"/>
    </location>
</feature>
<name>A0A085U1I9_9RHOB</name>
<accession>A0A085U1I9</accession>
<dbReference type="EMBL" id="AQRC01000001">
    <property type="protein sequence ID" value="KFE36836.1"/>
    <property type="molecule type" value="Genomic_DNA"/>
</dbReference>
<keyword evidence="2" id="KW-0732">Signal</keyword>
<feature type="chain" id="PRO_5001797652" evidence="2">
    <location>
        <begin position="44"/>
        <end position="230"/>
    </location>
</feature>
<dbReference type="AlphaFoldDB" id="A0A085U1I9"/>
<evidence type="ECO:0000313" key="4">
    <source>
        <dbReference type="Proteomes" id="UP000028607"/>
    </source>
</evidence>
<gene>
    <name evidence="3" type="ORF">DW2_01720</name>
</gene>
<evidence type="ECO:0000313" key="3">
    <source>
        <dbReference type="EMBL" id="KFE36836.1"/>
    </source>
</evidence>
<dbReference type="eggNOG" id="ENOG50338IZ">
    <property type="taxonomic scope" value="Bacteria"/>
</dbReference>
<evidence type="ECO:0000256" key="1">
    <source>
        <dbReference type="SAM" id="MobiDB-lite"/>
    </source>
</evidence>
<proteinExistence type="predicted"/>
<protein>
    <submittedName>
        <fullName evidence="3">Uncharacterized protein</fullName>
    </submittedName>
</protein>